<keyword evidence="3" id="KW-1185">Reference proteome</keyword>
<feature type="region of interest" description="Disordered" evidence="1">
    <location>
        <begin position="100"/>
        <end position="145"/>
    </location>
</feature>
<dbReference type="Proteomes" id="UP000299102">
    <property type="component" value="Unassembled WGS sequence"/>
</dbReference>
<dbReference type="AlphaFoldDB" id="A0A4C1ZM10"/>
<protein>
    <submittedName>
        <fullName evidence="2">Uncharacterized protein</fullName>
    </submittedName>
</protein>
<feature type="compositionally biased region" description="Polar residues" evidence="1">
    <location>
        <begin position="136"/>
        <end position="145"/>
    </location>
</feature>
<gene>
    <name evidence="2" type="ORF">EVAR_64350_1</name>
</gene>
<accession>A0A4C1ZM10</accession>
<evidence type="ECO:0000313" key="3">
    <source>
        <dbReference type="Proteomes" id="UP000299102"/>
    </source>
</evidence>
<sequence>MLFHFIQNILLNDSVKTPPKTRDRPLRIARRVPHPFCSVLVRRFSSQKREDNLFGIDHHESWSAQRVSPRPCTPSLWHTRNIDALLEIDSGFTWRRTSARGRCSGSCRPTSVSAARCRSGARPRPGGRGYKYDTPASETRSGHLQ</sequence>
<feature type="compositionally biased region" description="Low complexity" evidence="1">
    <location>
        <begin position="113"/>
        <end position="124"/>
    </location>
</feature>
<evidence type="ECO:0000313" key="2">
    <source>
        <dbReference type="EMBL" id="GBP88930.1"/>
    </source>
</evidence>
<comment type="caution">
    <text evidence="2">The sequence shown here is derived from an EMBL/GenBank/DDBJ whole genome shotgun (WGS) entry which is preliminary data.</text>
</comment>
<evidence type="ECO:0000256" key="1">
    <source>
        <dbReference type="SAM" id="MobiDB-lite"/>
    </source>
</evidence>
<proteinExistence type="predicted"/>
<dbReference type="EMBL" id="BGZK01001966">
    <property type="protein sequence ID" value="GBP88930.1"/>
    <property type="molecule type" value="Genomic_DNA"/>
</dbReference>
<reference evidence="2 3" key="1">
    <citation type="journal article" date="2019" name="Commun. Biol.">
        <title>The bagworm genome reveals a unique fibroin gene that provides high tensile strength.</title>
        <authorList>
            <person name="Kono N."/>
            <person name="Nakamura H."/>
            <person name="Ohtoshi R."/>
            <person name="Tomita M."/>
            <person name="Numata K."/>
            <person name="Arakawa K."/>
        </authorList>
    </citation>
    <scope>NUCLEOTIDE SEQUENCE [LARGE SCALE GENOMIC DNA]</scope>
</reference>
<organism evidence="2 3">
    <name type="scientific">Eumeta variegata</name>
    <name type="common">Bagworm moth</name>
    <name type="synonym">Eumeta japonica</name>
    <dbReference type="NCBI Taxonomy" id="151549"/>
    <lineage>
        <taxon>Eukaryota</taxon>
        <taxon>Metazoa</taxon>
        <taxon>Ecdysozoa</taxon>
        <taxon>Arthropoda</taxon>
        <taxon>Hexapoda</taxon>
        <taxon>Insecta</taxon>
        <taxon>Pterygota</taxon>
        <taxon>Neoptera</taxon>
        <taxon>Endopterygota</taxon>
        <taxon>Lepidoptera</taxon>
        <taxon>Glossata</taxon>
        <taxon>Ditrysia</taxon>
        <taxon>Tineoidea</taxon>
        <taxon>Psychidae</taxon>
        <taxon>Oiketicinae</taxon>
        <taxon>Eumeta</taxon>
    </lineage>
</organism>
<name>A0A4C1ZM10_EUMVA</name>